<name>A0A8S5SMK3_9CAUD</name>
<proteinExistence type="predicted"/>
<feature type="compositionally biased region" description="Polar residues" evidence="1">
    <location>
        <begin position="98"/>
        <end position="109"/>
    </location>
</feature>
<dbReference type="EMBL" id="BK032622">
    <property type="protein sequence ID" value="DAF51802.1"/>
    <property type="molecule type" value="Genomic_DNA"/>
</dbReference>
<feature type="compositionally biased region" description="Basic and acidic residues" evidence="1">
    <location>
        <begin position="58"/>
        <end position="70"/>
    </location>
</feature>
<evidence type="ECO:0000313" key="2">
    <source>
        <dbReference type="EMBL" id="DAF51802.1"/>
    </source>
</evidence>
<feature type="compositionally biased region" description="Basic and acidic residues" evidence="1">
    <location>
        <begin position="77"/>
        <end position="93"/>
    </location>
</feature>
<accession>A0A8S5SMK3</accession>
<feature type="region of interest" description="Disordered" evidence="1">
    <location>
        <begin position="1"/>
        <end position="113"/>
    </location>
</feature>
<reference evidence="2" key="1">
    <citation type="journal article" date="2021" name="Proc. Natl. Acad. Sci. U.S.A.">
        <title>A Catalog of Tens of Thousands of Viruses from Human Metagenomes Reveals Hidden Associations with Chronic Diseases.</title>
        <authorList>
            <person name="Tisza M.J."/>
            <person name="Buck C.B."/>
        </authorList>
    </citation>
    <scope>NUCLEOTIDE SEQUENCE</scope>
    <source>
        <strain evidence="2">CtHMt20</strain>
    </source>
</reference>
<feature type="region of interest" description="Disordered" evidence="1">
    <location>
        <begin position="241"/>
        <end position="268"/>
    </location>
</feature>
<sequence length="302" mass="33361">MENEAMLNAEDLGFDAEDLKEAGLDNQEPATPAGKAPAKEPEDNLAGGQTKTEPNPESEPKMEVEPKEPEDNPAGGDLKKALAEERARRKAAEEAANTLRSQMSMSQKPVLSPEDLNQIRSYAQQEAARRLKIDDASDLMFTDAQKYQELLHEQARIEYQMTRQQEERQETYQKNVAFVGELKAIPNISELWQKGAEMLDGMTRKDAAPIDAAFSRIDQGVGTDADFKVIRDFAEKVKSAMTTPAQNPLETAKTLPKASALNGGAPTGAKLSEEEILKYVEEGRENELPAEIRKQIDDLCGD</sequence>
<organism evidence="2">
    <name type="scientific">Podoviridae sp. ctHMt20</name>
    <dbReference type="NCBI Taxonomy" id="2827728"/>
    <lineage>
        <taxon>Viruses</taxon>
        <taxon>Duplodnaviria</taxon>
        <taxon>Heunggongvirae</taxon>
        <taxon>Uroviricota</taxon>
        <taxon>Caudoviricetes</taxon>
    </lineage>
</organism>
<evidence type="ECO:0000256" key="1">
    <source>
        <dbReference type="SAM" id="MobiDB-lite"/>
    </source>
</evidence>
<protein>
    <submittedName>
        <fullName evidence="2">Uncharacterized protein</fullName>
    </submittedName>
</protein>